<dbReference type="PANTHER" id="PTHR46579">
    <property type="entry name" value="F5/8 TYPE C DOMAIN-CONTAINING PROTEIN-RELATED"/>
    <property type="match status" value="1"/>
</dbReference>
<dbReference type="OrthoDB" id="3247418at2759"/>
<comment type="caution">
    <text evidence="1">The sequence shown here is derived from an EMBL/GenBank/DDBJ whole genome shotgun (WGS) entry which is preliminary data.</text>
</comment>
<dbReference type="Proteomes" id="UP000284842">
    <property type="component" value="Unassembled WGS sequence"/>
</dbReference>
<evidence type="ECO:0000313" key="2">
    <source>
        <dbReference type="Proteomes" id="UP000284842"/>
    </source>
</evidence>
<dbReference type="AlphaFoldDB" id="A0A409WVG5"/>
<organism evidence="1 2">
    <name type="scientific">Panaeolus cyanescens</name>
    <dbReference type="NCBI Taxonomy" id="181874"/>
    <lineage>
        <taxon>Eukaryota</taxon>
        <taxon>Fungi</taxon>
        <taxon>Dikarya</taxon>
        <taxon>Basidiomycota</taxon>
        <taxon>Agaricomycotina</taxon>
        <taxon>Agaricomycetes</taxon>
        <taxon>Agaricomycetidae</taxon>
        <taxon>Agaricales</taxon>
        <taxon>Agaricineae</taxon>
        <taxon>Galeropsidaceae</taxon>
        <taxon>Panaeolus</taxon>
    </lineage>
</organism>
<name>A0A409WVG5_9AGAR</name>
<protein>
    <recommendedName>
        <fullName evidence="3">DUF4218 domain-containing protein</fullName>
    </recommendedName>
</protein>
<sequence length="875" mass="98161">MITCHCTSHGCNENPKGRKQTSIVAQAHRAADRQLAEDKAKLSCEEAINSQELDLAAAVAALTLSGDATPSPSTDASCSSDDFTAHFSSLNISDTPKDYDAVQDSHLRRAQQDAALLEDLSSSITSLETASALHHSSGMSPDRKDSPFPLQAVIADVRILEVTVRKVSPTSMALQSRQKVLRNALAALEERLVLQQKCWNEAAALLPSLPQIPSHPNIYDADHHFLDVLFHADPLVQLSLFIMAGIRVVFHSSRDSCRWLLQMLSFLVFTAFKHRSGNATKSENHFSKTFPRDPDTVLKNLRLESKTIIFAVCPNPSCHKLYPPTSPDNDSRNRQYPDFCSYSKFSEDPPCGERLTETKVVNKVKITVPRKYFVFFDFHDWLAGLLSRPGYEDYLDAAWNRKDSDAPVSAIFNGNEEDSLKSLTKAKYRLKALEFVARQLCAPQVAGVKHAKKPYARALLAWRLSAVEQNSSSQAFCGFVLTPQEMKEIQKDIQNMITPSWLTSVPVNLGSASHGKLKADQWRVLGATYIPITLIRLWRGASSDARDLHCSQILEATITMLSAVLLATSRKTSEANAHHYRELLGRYIKQMRVLFPDYKFRPNLHMSMHLHQFILDFGPAHGWWTFPFERLIGLLERMPHNGKIGELEGTMTRAFNYAANLRGMLEKPQCPQIIRDCKAIFRKFADPHIRSTLLTDASTFASLFEEAQTENSTPSNDGWDEELAIPMPANLTRILAHHLPYPPPKRTILLRALPISGLRYTLPALHHGNSLVLVKSGPRSYAAQIESIVRFRSGTTVETRLIVRPFLPVDESKDIYSGYPILGAKMWKTEFGEVNVVEPRQIISHFACLNLNDEEMVAIDLSRVSFGLIKDLIWI</sequence>
<dbReference type="InParanoid" id="A0A409WVG5"/>
<evidence type="ECO:0008006" key="3">
    <source>
        <dbReference type="Google" id="ProtNLM"/>
    </source>
</evidence>
<reference evidence="1 2" key="1">
    <citation type="journal article" date="2018" name="Evol. Lett.">
        <title>Horizontal gene cluster transfer increased hallucinogenic mushroom diversity.</title>
        <authorList>
            <person name="Reynolds H.T."/>
            <person name="Vijayakumar V."/>
            <person name="Gluck-Thaler E."/>
            <person name="Korotkin H.B."/>
            <person name="Matheny P.B."/>
            <person name="Slot J.C."/>
        </authorList>
    </citation>
    <scope>NUCLEOTIDE SEQUENCE [LARGE SCALE GENOMIC DNA]</scope>
    <source>
        <strain evidence="1 2">2629</strain>
    </source>
</reference>
<proteinExistence type="predicted"/>
<gene>
    <name evidence="1" type="ORF">CVT24_006403</name>
</gene>
<evidence type="ECO:0000313" key="1">
    <source>
        <dbReference type="EMBL" id="PPQ82520.1"/>
    </source>
</evidence>
<dbReference type="EMBL" id="NHTK01005145">
    <property type="protein sequence ID" value="PPQ82520.1"/>
    <property type="molecule type" value="Genomic_DNA"/>
</dbReference>
<dbReference type="PANTHER" id="PTHR46579:SF1">
    <property type="entry name" value="F5_8 TYPE C DOMAIN-CONTAINING PROTEIN"/>
    <property type="match status" value="1"/>
</dbReference>
<accession>A0A409WVG5</accession>
<keyword evidence="2" id="KW-1185">Reference proteome</keyword>
<dbReference type="STRING" id="181874.A0A409WVG5"/>